<evidence type="ECO:0008006" key="3">
    <source>
        <dbReference type="Google" id="ProtNLM"/>
    </source>
</evidence>
<evidence type="ECO:0000313" key="1">
    <source>
        <dbReference type="EMBL" id="HHW34985.1"/>
    </source>
</evidence>
<dbReference type="RefSeq" id="WP_303730977.1">
    <property type="nucleotide sequence ID" value="NZ_DULP01000203.1"/>
</dbReference>
<dbReference type="AlphaFoldDB" id="A0A832PPR6"/>
<gene>
    <name evidence="1" type="ORF">GXX24_12740</name>
</gene>
<organism evidence="1 2">
    <name type="scientific">Paracoccus solventivorans</name>
    <dbReference type="NCBI Taxonomy" id="53463"/>
    <lineage>
        <taxon>Bacteria</taxon>
        <taxon>Pseudomonadati</taxon>
        <taxon>Pseudomonadota</taxon>
        <taxon>Alphaproteobacteria</taxon>
        <taxon>Rhodobacterales</taxon>
        <taxon>Paracoccaceae</taxon>
        <taxon>Paracoccus</taxon>
    </lineage>
</organism>
<name>A0A832PPR6_9RHOB</name>
<sequence length="175" mass="18402">MSAAPFQPHAAMIRQVSFAGLSAARRARKLGAGRVLARPAAGRQALAVLALWGLLSGPALAQALGGMDPVSLRDAGRPVGGDAAISTHWKGHEWRFSNDANRAAFEANPGAYAPGFGGNCPVALADGQRHPGEPQYFVVLNGTVYLAGSASARERLRREPAILDLAARAWKKQSR</sequence>
<proteinExistence type="predicted"/>
<dbReference type="EMBL" id="DULP01000203">
    <property type="protein sequence ID" value="HHW34985.1"/>
    <property type="molecule type" value="Genomic_DNA"/>
</dbReference>
<evidence type="ECO:0000313" key="2">
    <source>
        <dbReference type="Proteomes" id="UP000580830"/>
    </source>
</evidence>
<comment type="caution">
    <text evidence="1">The sequence shown here is derived from an EMBL/GenBank/DDBJ whole genome shotgun (WGS) entry which is preliminary data.</text>
</comment>
<dbReference type="Proteomes" id="UP000580830">
    <property type="component" value="Unassembled WGS sequence"/>
</dbReference>
<dbReference type="NCBIfam" id="NF041384">
    <property type="entry name" value="YHS_seleno_dom"/>
    <property type="match status" value="1"/>
</dbReference>
<accession>A0A832PPR6</accession>
<reference evidence="1 2" key="1">
    <citation type="journal article" date="2020" name="Biotechnol. Biofuels">
        <title>New insights from the biogas microbiome by comprehensive genome-resolved metagenomics of nearly 1600 species originating from multiple anaerobic digesters.</title>
        <authorList>
            <person name="Campanaro S."/>
            <person name="Treu L."/>
            <person name="Rodriguez-R L.M."/>
            <person name="Kovalovszki A."/>
            <person name="Ziels R.M."/>
            <person name="Maus I."/>
            <person name="Zhu X."/>
            <person name="Kougias P.G."/>
            <person name="Basile A."/>
            <person name="Luo G."/>
            <person name="Schluter A."/>
            <person name="Konstantinidis K.T."/>
            <person name="Angelidaki I."/>
        </authorList>
    </citation>
    <scope>NUCLEOTIDE SEQUENCE [LARGE SCALE GENOMIC DNA]</scope>
    <source>
        <strain evidence="1">AS04akNAM_125</strain>
    </source>
</reference>
<protein>
    <recommendedName>
        <fullName evidence="3">YHS domain-containing protein</fullName>
    </recommendedName>
</protein>